<organism evidence="11 13">
    <name type="scientific">Kingdonia uniflora</name>
    <dbReference type="NCBI Taxonomy" id="39325"/>
    <lineage>
        <taxon>Eukaryota</taxon>
        <taxon>Viridiplantae</taxon>
        <taxon>Streptophyta</taxon>
        <taxon>Embryophyta</taxon>
        <taxon>Tracheophyta</taxon>
        <taxon>Spermatophyta</taxon>
        <taxon>Magnoliopsida</taxon>
        <taxon>Ranunculales</taxon>
        <taxon>Circaeasteraceae</taxon>
        <taxon>Kingdonia</taxon>
    </lineage>
</organism>
<dbReference type="PANTHER" id="PTHR21290">
    <property type="entry name" value="SPHINGOMYELIN SYNTHETASE"/>
    <property type="match status" value="1"/>
</dbReference>
<evidence type="ECO:0000256" key="8">
    <source>
        <dbReference type="ARBA" id="ARBA00023136"/>
    </source>
</evidence>
<reference evidence="11 13" key="1">
    <citation type="journal article" date="2020" name="IScience">
        <title>Genome Sequencing of the Endangered Kingdonia uniflora (Circaeasteraceae, Ranunculales) Reveals Potential Mechanisms of Evolutionary Specialization.</title>
        <authorList>
            <person name="Sun Y."/>
            <person name="Deng T."/>
            <person name="Zhang A."/>
            <person name="Moore M.J."/>
            <person name="Landis J.B."/>
            <person name="Lin N."/>
            <person name="Zhang H."/>
            <person name="Zhang X."/>
            <person name="Huang J."/>
            <person name="Zhang X."/>
            <person name="Sun H."/>
            <person name="Wang H."/>
        </authorList>
    </citation>
    <scope>NUCLEOTIDE SEQUENCE [LARGE SCALE GENOMIC DNA]</scope>
    <source>
        <strain evidence="11">TB1705</strain>
        <tissue evidence="11">Leaf</tissue>
    </source>
</reference>
<dbReference type="InterPro" id="IPR025749">
    <property type="entry name" value="Sphingomyelin_synth-like_dom"/>
</dbReference>
<dbReference type="EMBL" id="JACGCM010000992">
    <property type="protein sequence ID" value="KAF6163360.1"/>
    <property type="molecule type" value="Genomic_DNA"/>
</dbReference>
<evidence type="ECO:0000256" key="1">
    <source>
        <dbReference type="ARBA" id="ARBA00004141"/>
    </source>
</evidence>
<dbReference type="InterPro" id="IPR045221">
    <property type="entry name" value="Sphingomyelin_synth-like"/>
</dbReference>
<comment type="caution">
    <text evidence="11">The sequence shown here is derived from an EMBL/GenBank/DDBJ whole genome shotgun (WGS) entry which is preliminary data.</text>
</comment>
<sequence length="156" mass="17691">MFKTSVFPKHIGSFYCANLLILQMWQEAYGGWTSALIWTLVFHSAQREIRERYHYSVDCVLAFYVGIFLWKITGFLWSAKDLSLNRRLVKLEKIQGPLLQAAKDADVDKVRNLLEEVESSDESNQEASLKTILYGCGIILLALVVVIVTLVTTSDG</sequence>
<name>A0A7J7N8M0_9MAGN</name>
<dbReference type="GO" id="GO:0005789">
    <property type="term" value="C:endoplasmic reticulum membrane"/>
    <property type="evidence" value="ECO:0007669"/>
    <property type="project" value="TreeGrafter"/>
</dbReference>
<evidence type="ECO:0000256" key="2">
    <source>
        <dbReference type="ARBA" id="ARBA00005441"/>
    </source>
</evidence>
<keyword evidence="8 9" id="KW-0472">Membrane</keyword>
<feature type="transmembrane region" description="Helical" evidence="9">
    <location>
        <begin position="57"/>
        <end position="77"/>
    </location>
</feature>
<evidence type="ECO:0000256" key="4">
    <source>
        <dbReference type="ARBA" id="ARBA00022692"/>
    </source>
</evidence>
<comment type="similarity">
    <text evidence="2">Belongs to the sphingomyelin synthase family.</text>
</comment>
<evidence type="ECO:0000256" key="9">
    <source>
        <dbReference type="SAM" id="Phobius"/>
    </source>
</evidence>
<keyword evidence="4 9" id="KW-0812">Transmembrane</keyword>
<protein>
    <recommendedName>
        <fullName evidence="10">Sphingomyelin synthase-like domain-containing protein</fullName>
    </recommendedName>
</protein>
<dbReference type="Pfam" id="PF14360">
    <property type="entry name" value="PAP2_C"/>
    <property type="match status" value="1"/>
</dbReference>
<feature type="domain" description="Sphingomyelin synthase-like" evidence="10">
    <location>
        <begin position="10"/>
        <end position="72"/>
    </location>
</feature>
<dbReference type="GO" id="GO:0033188">
    <property type="term" value="F:sphingomyelin synthase activity"/>
    <property type="evidence" value="ECO:0007669"/>
    <property type="project" value="TreeGrafter"/>
</dbReference>
<accession>A0A7J7N8M0</accession>
<dbReference type="OrthoDB" id="422827at2759"/>
<dbReference type="AlphaFoldDB" id="A0A7J7N8M0"/>
<dbReference type="GO" id="GO:0005886">
    <property type="term" value="C:plasma membrane"/>
    <property type="evidence" value="ECO:0007669"/>
    <property type="project" value="TreeGrafter"/>
</dbReference>
<gene>
    <name evidence="11" type="ORF">GIB67_020165</name>
    <name evidence="12" type="ORF">GIB67_022011</name>
</gene>
<dbReference type="EMBL" id="JACGCM010000337">
    <property type="protein sequence ID" value="KAF6173557.1"/>
    <property type="molecule type" value="Genomic_DNA"/>
</dbReference>
<evidence type="ECO:0000313" key="11">
    <source>
        <dbReference type="EMBL" id="KAF6163360.1"/>
    </source>
</evidence>
<keyword evidence="13" id="KW-1185">Reference proteome</keyword>
<evidence type="ECO:0000256" key="7">
    <source>
        <dbReference type="ARBA" id="ARBA00023098"/>
    </source>
</evidence>
<dbReference type="GO" id="GO:0046513">
    <property type="term" value="P:ceramide biosynthetic process"/>
    <property type="evidence" value="ECO:0007669"/>
    <property type="project" value="TreeGrafter"/>
</dbReference>
<dbReference type="Proteomes" id="UP000541444">
    <property type="component" value="Unassembled WGS sequence"/>
</dbReference>
<evidence type="ECO:0000313" key="12">
    <source>
        <dbReference type="EMBL" id="KAF6173557.1"/>
    </source>
</evidence>
<keyword evidence="7" id="KW-0443">Lipid metabolism</keyword>
<dbReference type="GO" id="GO:0047493">
    <property type="term" value="F:ceramide cholinephosphotransferase activity"/>
    <property type="evidence" value="ECO:0007669"/>
    <property type="project" value="TreeGrafter"/>
</dbReference>
<feature type="transmembrane region" description="Helical" evidence="9">
    <location>
        <begin position="132"/>
        <end position="151"/>
    </location>
</feature>
<keyword evidence="6 9" id="KW-1133">Transmembrane helix</keyword>
<evidence type="ECO:0000259" key="10">
    <source>
        <dbReference type="Pfam" id="PF14360"/>
    </source>
</evidence>
<evidence type="ECO:0000256" key="3">
    <source>
        <dbReference type="ARBA" id="ARBA00022679"/>
    </source>
</evidence>
<evidence type="ECO:0000313" key="13">
    <source>
        <dbReference type="Proteomes" id="UP000541444"/>
    </source>
</evidence>
<dbReference type="GO" id="GO:0000139">
    <property type="term" value="C:Golgi membrane"/>
    <property type="evidence" value="ECO:0007669"/>
    <property type="project" value="TreeGrafter"/>
</dbReference>
<keyword evidence="3" id="KW-0808">Transferase</keyword>
<evidence type="ECO:0000256" key="5">
    <source>
        <dbReference type="ARBA" id="ARBA00022919"/>
    </source>
</evidence>
<comment type="subcellular location">
    <subcellularLocation>
        <location evidence="1">Membrane</location>
        <topology evidence="1">Multi-pass membrane protein</topology>
    </subcellularLocation>
</comment>
<proteinExistence type="inferred from homology"/>
<evidence type="ECO:0000256" key="6">
    <source>
        <dbReference type="ARBA" id="ARBA00022989"/>
    </source>
</evidence>
<feature type="transmembrane region" description="Helical" evidence="9">
    <location>
        <begin position="28"/>
        <end position="45"/>
    </location>
</feature>
<dbReference type="PANTHER" id="PTHR21290:SF25">
    <property type="entry name" value="SPHINGOMYELIN SYNTHASE-RELATED PROTEIN 1"/>
    <property type="match status" value="1"/>
</dbReference>
<keyword evidence="5" id="KW-0746">Sphingolipid metabolism</keyword>